<dbReference type="InterPro" id="IPR011020">
    <property type="entry name" value="HTTM-like"/>
</dbReference>
<gene>
    <name evidence="7" type="ORF">F8S09_16665</name>
</gene>
<dbReference type="GO" id="GO:0012505">
    <property type="term" value="C:endomembrane system"/>
    <property type="evidence" value="ECO:0007669"/>
    <property type="project" value="UniProtKB-SubCell"/>
</dbReference>
<feature type="transmembrane region" description="Helical" evidence="5">
    <location>
        <begin position="83"/>
        <end position="116"/>
    </location>
</feature>
<name>A0A7X1TSY6_9DEIO</name>
<evidence type="ECO:0000256" key="4">
    <source>
        <dbReference type="ARBA" id="ARBA00023136"/>
    </source>
</evidence>
<keyword evidence="4 5" id="KW-0472">Membrane</keyword>
<evidence type="ECO:0000256" key="2">
    <source>
        <dbReference type="ARBA" id="ARBA00022692"/>
    </source>
</evidence>
<feature type="transmembrane region" description="Helical" evidence="5">
    <location>
        <begin position="157"/>
        <end position="176"/>
    </location>
</feature>
<proteinExistence type="predicted"/>
<dbReference type="PANTHER" id="PTHR39535">
    <property type="entry name" value="SPORULATION-DELAYING PROTEIN SDPB"/>
    <property type="match status" value="1"/>
</dbReference>
<reference evidence="7 8" key="1">
    <citation type="submission" date="2019-10" db="EMBL/GenBank/DDBJ databases">
        <title>Deinococcus sp. isolated from soil.</title>
        <authorList>
            <person name="Li Y."/>
            <person name="Wang J."/>
        </authorList>
    </citation>
    <scope>NUCLEOTIDE SEQUENCE [LARGE SCALE GENOMIC DNA]</scope>
    <source>
        <strain evidence="7 8">SDU3-2</strain>
    </source>
</reference>
<dbReference type="EMBL" id="WBSL01000020">
    <property type="protein sequence ID" value="MPY68290.1"/>
    <property type="molecule type" value="Genomic_DNA"/>
</dbReference>
<evidence type="ECO:0000256" key="5">
    <source>
        <dbReference type="SAM" id="Phobius"/>
    </source>
</evidence>
<protein>
    <recommendedName>
        <fullName evidence="6">HTTM-like domain-containing protein</fullName>
    </recommendedName>
</protein>
<keyword evidence="2 5" id="KW-0812">Transmembrane</keyword>
<evidence type="ECO:0000256" key="3">
    <source>
        <dbReference type="ARBA" id="ARBA00022989"/>
    </source>
</evidence>
<comment type="caution">
    <text evidence="7">The sequence shown here is derived from an EMBL/GenBank/DDBJ whole genome shotgun (WGS) entry which is preliminary data.</text>
</comment>
<accession>A0A7X1TSY6</accession>
<evidence type="ECO:0000313" key="7">
    <source>
        <dbReference type="EMBL" id="MPY68290.1"/>
    </source>
</evidence>
<sequence length="305" mass="34448">MPQHWSALRTFFRRLSTEPLHRTGVRALQCGVALVILFRLFTEWPFAAYLWGPQGVGTDLSVELGPFGIPVQALFMQSWGVHLVLLLMLVAAVLLLLGRVTRWATLLALVTYWLIGMRNESLGDGGDNVIRILLFYMVLFLPADAPNPEGVRTRTWLHNVGIVAVILQVIVVYAVAGLSKVMGELWTNGTAMYYIAQVDWFTTPYFKELFKNVWLAPLAAYATLAYQLSFPFLALSRYRLPLFAVGIGFHLGIAVMMGLITFSAIMITLELFLIPDRDYARMHRALLRSRAWLLQRFSKVRGVQA</sequence>
<dbReference type="PANTHER" id="PTHR39535:SF2">
    <property type="entry name" value="HTTM DOMAIN-CONTAINING PROTEIN"/>
    <property type="match status" value="1"/>
</dbReference>
<feature type="domain" description="HTTM-like" evidence="6">
    <location>
        <begin position="17"/>
        <end position="278"/>
    </location>
</feature>
<keyword evidence="3 5" id="KW-1133">Transmembrane helix</keyword>
<evidence type="ECO:0000256" key="1">
    <source>
        <dbReference type="ARBA" id="ARBA00004127"/>
    </source>
</evidence>
<feature type="transmembrane region" description="Helical" evidence="5">
    <location>
        <begin position="23"/>
        <end position="41"/>
    </location>
</feature>
<dbReference type="RefSeq" id="WP_152872586.1">
    <property type="nucleotide sequence ID" value="NZ_WBSL01000020.1"/>
</dbReference>
<keyword evidence="8" id="KW-1185">Reference proteome</keyword>
<dbReference type="Pfam" id="PF05090">
    <property type="entry name" value="HTTM"/>
    <property type="match status" value="1"/>
</dbReference>
<dbReference type="AlphaFoldDB" id="A0A7X1TSY6"/>
<feature type="transmembrane region" description="Helical" evidence="5">
    <location>
        <begin position="247"/>
        <end position="274"/>
    </location>
</feature>
<feature type="transmembrane region" description="Helical" evidence="5">
    <location>
        <begin position="213"/>
        <end position="235"/>
    </location>
</feature>
<dbReference type="InterPro" id="IPR052964">
    <property type="entry name" value="Sporulation_signal_mat"/>
</dbReference>
<evidence type="ECO:0000313" key="8">
    <source>
        <dbReference type="Proteomes" id="UP000484842"/>
    </source>
</evidence>
<dbReference type="Proteomes" id="UP000484842">
    <property type="component" value="Unassembled WGS sequence"/>
</dbReference>
<dbReference type="InterPro" id="IPR053934">
    <property type="entry name" value="HTTM_dom"/>
</dbReference>
<dbReference type="SMART" id="SM00752">
    <property type="entry name" value="HTTM"/>
    <property type="match status" value="1"/>
</dbReference>
<comment type="subcellular location">
    <subcellularLocation>
        <location evidence="1">Endomembrane system</location>
        <topology evidence="1">Multi-pass membrane protein</topology>
    </subcellularLocation>
</comment>
<evidence type="ECO:0000259" key="6">
    <source>
        <dbReference type="SMART" id="SM00752"/>
    </source>
</evidence>
<organism evidence="7 8">
    <name type="scientific">Deinococcus terrestris</name>
    <dbReference type="NCBI Taxonomy" id="2651870"/>
    <lineage>
        <taxon>Bacteria</taxon>
        <taxon>Thermotogati</taxon>
        <taxon>Deinococcota</taxon>
        <taxon>Deinococci</taxon>
        <taxon>Deinococcales</taxon>
        <taxon>Deinococcaceae</taxon>
        <taxon>Deinococcus</taxon>
    </lineage>
</organism>